<gene>
    <name evidence="2" type="ORF">CKO28_07595</name>
</gene>
<dbReference type="InterPro" id="IPR016181">
    <property type="entry name" value="Acyl_CoA_acyltransferase"/>
</dbReference>
<feature type="domain" description="N-acetyltransferase" evidence="1">
    <location>
        <begin position="4"/>
        <end position="149"/>
    </location>
</feature>
<accession>A0ABS1DD81</accession>
<evidence type="ECO:0000313" key="2">
    <source>
        <dbReference type="EMBL" id="MBK1667897.1"/>
    </source>
</evidence>
<dbReference type="PROSITE" id="PS51186">
    <property type="entry name" value="GNAT"/>
    <property type="match status" value="1"/>
</dbReference>
<dbReference type="InterPro" id="IPR000182">
    <property type="entry name" value="GNAT_dom"/>
</dbReference>
<keyword evidence="3" id="KW-1185">Reference proteome</keyword>
<dbReference type="SUPFAM" id="SSF55729">
    <property type="entry name" value="Acyl-CoA N-acyltransferases (Nat)"/>
    <property type="match status" value="1"/>
</dbReference>
<organism evidence="2 3">
    <name type="scientific">Rhodovibrio sodomensis</name>
    <dbReference type="NCBI Taxonomy" id="1088"/>
    <lineage>
        <taxon>Bacteria</taxon>
        <taxon>Pseudomonadati</taxon>
        <taxon>Pseudomonadota</taxon>
        <taxon>Alphaproteobacteria</taxon>
        <taxon>Rhodospirillales</taxon>
        <taxon>Rhodovibrionaceae</taxon>
        <taxon>Rhodovibrio</taxon>
    </lineage>
</organism>
<dbReference type="RefSeq" id="WP_200340058.1">
    <property type="nucleotide sequence ID" value="NZ_NRRL01000013.1"/>
</dbReference>
<evidence type="ECO:0000259" key="1">
    <source>
        <dbReference type="PROSITE" id="PS51186"/>
    </source>
</evidence>
<proteinExistence type="predicted"/>
<sequence>MRSLRIQALTPERIDQAYPLIQMVRPRLSVADWQARARDLLARPDAGVTLLVDDGGLILGLFTWVVESHPDHGATLDAEDFVALDIVGSSRIADALADALEDTARRHGCLAVHTNVTCSGGGAQGLVSRLSGLGHRMESFRLCKQLSQV</sequence>
<dbReference type="EMBL" id="NRRL01000013">
    <property type="protein sequence ID" value="MBK1667897.1"/>
    <property type="molecule type" value="Genomic_DNA"/>
</dbReference>
<evidence type="ECO:0000313" key="3">
    <source>
        <dbReference type="Proteomes" id="UP001296873"/>
    </source>
</evidence>
<protein>
    <recommendedName>
        <fullName evidence="1">N-acetyltransferase domain-containing protein</fullName>
    </recommendedName>
</protein>
<comment type="caution">
    <text evidence="2">The sequence shown here is derived from an EMBL/GenBank/DDBJ whole genome shotgun (WGS) entry which is preliminary data.</text>
</comment>
<dbReference type="Gene3D" id="3.40.630.30">
    <property type="match status" value="1"/>
</dbReference>
<reference evidence="2 3" key="1">
    <citation type="journal article" date="2020" name="Microorganisms">
        <title>Osmotic Adaptation and Compatible Solute Biosynthesis of Phototrophic Bacteria as Revealed from Genome Analyses.</title>
        <authorList>
            <person name="Imhoff J.F."/>
            <person name="Rahn T."/>
            <person name="Kunzel S."/>
            <person name="Keller A."/>
            <person name="Neulinger S.C."/>
        </authorList>
    </citation>
    <scope>NUCLEOTIDE SEQUENCE [LARGE SCALE GENOMIC DNA]</scope>
    <source>
        <strain evidence="2 3">DSM 9895</strain>
    </source>
</reference>
<dbReference type="Proteomes" id="UP001296873">
    <property type="component" value="Unassembled WGS sequence"/>
</dbReference>
<name>A0ABS1DD81_9PROT</name>